<evidence type="ECO:0000313" key="3">
    <source>
        <dbReference type="Proteomes" id="UP000078550"/>
    </source>
</evidence>
<reference evidence="3 4" key="1">
    <citation type="submission" date="2016-05" db="EMBL/GenBank/DDBJ databases">
        <authorList>
            <person name="Naeem Raeece"/>
        </authorList>
    </citation>
    <scope>NUCLEOTIDE SEQUENCE [LARGE SCALE GENOMIC DNA]</scope>
</reference>
<evidence type="ECO:0000313" key="1">
    <source>
        <dbReference type="EMBL" id="SBT36401.1"/>
    </source>
</evidence>
<evidence type="ECO:0000313" key="4">
    <source>
        <dbReference type="Proteomes" id="UP000078555"/>
    </source>
</evidence>
<organism evidence="1 4">
    <name type="scientific">Plasmodium ovale wallikeri</name>
    <dbReference type="NCBI Taxonomy" id="864142"/>
    <lineage>
        <taxon>Eukaryota</taxon>
        <taxon>Sar</taxon>
        <taxon>Alveolata</taxon>
        <taxon>Apicomplexa</taxon>
        <taxon>Aconoidasida</taxon>
        <taxon>Haemosporida</taxon>
        <taxon>Plasmodiidae</taxon>
        <taxon>Plasmodium</taxon>
        <taxon>Plasmodium (Plasmodium)</taxon>
    </lineage>
</organism>
<name>A0A1A8YY65_PLAOA</name>
<sequence>MAHAYACIFISPAPARKRWCHSLKKYEKKLEKIKTLEGYAQCTVLVSGDETHQIVEKDIVTLRTFQPASSDAACPHSSARLHIAMSPHWHIKFF</sequence>
<dbReference type="AlphaFoldDB" id="A0A1A8YY65"/>
<accession>A0A1A8YY65</accession>
<protein>
    <submittedName>
        <fullName evidence="1">Uncharacterized protein</fullName>
    </submittedName>
</protein>
<reference evidence="1" key="2">
    <citation type="submission" date="2016-05" db="EMBL/GenBank/DDBJ databases">
        <authorList>
            <person name="Lavstsen T."/>
            <person name="Jespersen J.S."/>
        </authorList>
    </citation>
    <scope>NUCLEOTIDE SEQUENCE [LARGE SCALE GENOMIC DNA]</scope>
</reference>
<evidence type="ECO:0000313" key="2">
    <source>
        <dbReference type="EMBL" id="SBT36793.1"/>
    </source>
</evidence>
<dbReference type="EMBL" id="FLRE01000125">
    <property type="protein sequence ID" value="SBT36793.1"/>
    <property type="molecule type" value="Genomic_DNA"/>
</dbReference>
<dbReference type="Proteomes" id="UP000078550">
    <property type="component" value="Unassembled WGS sequence"/>
</dbReference>
<proteinExistence type="predicted"/>
<dbReference type="EMBL" id="FLRD01000095">
    <property type="protein sequence ID" value="SBT36401.1"/>
    <property type="molecule type" value="Genomic_DNA"/>
</dbReference>
<gene>
    <name evidence="1" type="ORF">POVWA1_032310</name>
    <name evidence="2" type="ORF">POVWA2_031940</name>
</gene>
<dbReference type="Proteomes" id="UP000078555">
    <property type="component" value="Unassembled WGS sequence"/>
</dbReference>
<keyword evidence="4" id="KW-1185">Reference proteome</keyword>